<sequence>MYVLCNDYVHGLWVIVNNTIQEIFNYLEVVNRSLKEHSQFDAIWEWLLHTDSERRLSSNMTLKDCRHLYSAMKISGSEPRFELTISYKPETIFSAILVQR</sequence>
<keyword evidence="2" id="KW-1185">Reference proteome</keyword>
<proteinExistence type="predicted"/>
<accession>A0A8X6H457</accession>
<reference evidence="1" key="1">
    <citation type="submission" date="2020-07" db="EMBL/GenBank/DDBJ databases">
        <title>Multicomponent nature underlies the extraordinary mechanical properties of spider dragline silk.</title>
        <authorList>
            <person name="Kono N."/>
            <person name="Nakamura H."/>
            <person name="Mori M."/>
            <person name="Yoshida Y."/>
            <person name="Ohtoshi R."/>
            <person name="Malay A.D."/>
            <person name="Moran D.A.P."/>
            <person name="Tomita M."/>
            <person name="Numata K."/>
            <person name="Arakawa K."/>
        </authorList>
    </citation>
    <scope>NUCLEOTIDE SEQUENCE</scope>
</reference>
<protein>
    <submittedName>
        <fullName evidence="1">Uncharacterized protein</fullName>
    </submittedName>
</protein>
<evidence type="ECO:0000313" key="1">
    <source>
        <dbReference type="EMBL" id="GFR16697.1"/>
    </source>
</evidence>
<name>A0A8X6H457_TRICU</name>
<dbReference type="Proteomes" id="UP000887116">
    <property type="component" value="Unassembled WGS sequence"/>
</dbReference>
<dbReference type="AlphaFoldDB" id="A0A8X6H457"/>
<gene>
    <name evidence="1" type="ORF">TNCT_243321</name>
</gene>
<comment type="caution">
    <text evidence="1">The sequence shown here is derived from an EMBL/GenBank/DDBJ whole genome shotgun (WGS) entry which is preliminary data.</text>
</comment>
<organism evidence="1 2">
    <name type="scientific">Trichonephila clavata</name>
    <name type="common">Joro spider</name>
    <name type="synonym">Nephila clavata</name>
    <dbReference type="NCBI Taxonomy" id="2740835"/>
    <lineage>
        <taxon>Eukaryota</taxon>
        <taxon>Metazoa</taxon>
        <taxon>Ecdysozoa</taxon>
        <taxon>Arthropoda</taxon>
        <taxon>Chelicerata</taxon>
        <taxon>Arachnida</taxon>
        <taxon>Araneae</taxon>
        <taxon>Araneomorphae</taxon>
        <taxon>Entelegynae</taxon>
        <taxon>Araneoidea</taxon>
        <taxon>Nephilidae</taxon>
        <taxon>Trichonephila</taxon>
    </lineage>
</organism>
<dbReference type="EMBL" id="BMAO01007544">
    <property type="protein sequence ID" value="GFR16697.1"/>
    <property type="molecule type" value="Genomic_DNA"/>
</dbReference>
<evidence type="ECO:0000313" key="2">
    <source>
        <dbReference type="Proteomes" id="UP000887116"/>
    </source>
</evidence>